<dbReference type="Pfam" id="PF14388">
    <property type="entry name" value="DUF4419"/>
    <property type="match status" value="1"/>
</dbReference>
<accession>A0A814JV06</accession>
<dbReference type="EMBL" id="CAJNOI010000090">
    <property type="protein sequence ID" value="CAF1040718.1"/>
    <property type="molecule type" value="Genomic_DNA"/>
</dbReference>
<keyword evidence="3" id="KW-1185">Reference proteome</keyword>
<dbReference type="Proteomes" id="UP000663832">
    <property type="component" value="Unassembled WGS sequence"/>
</dbReference>
<dbReference type="OrthoDB" id="9987685at2759"/>
<dbReference type="AlphaFoldDB" id="A0A814JV06"/>
<protein>
    <submittedName>
        <fullName evidence="1">Uncharacterized protein</fullName>
    </submittedName>
</protein>
<dbReference type="InterPro" id="IPR025533">
    <property type="entry name" value="DUF4419"/>
</dbReference>
<comment type="caution">
    <text evidence="1">The sequence shown here is derived from an EMBL/GenBank/DDBJ whole genome shotgun (WGS) entry which is preliminary data.</text>
</comment>
<evidence type="ECO:0000313" key="2">
    <source>
        <dbReference type="EMBL" id="CAF1104015.1"/>
    </source>
</evidence>
<dbReference type="Proteomes" id="UP000663877">
    <property type="component" value="Unassembled WGS sequence"/>
</dbReference>
<dbReference type="PANTHER" id="PTHR31252:SF11">
    <property type="entry name" value="DUF4419 DOMAIN-CONTAINING PROTEIN"/>
    <property type="match status" value="1"/>
</dbReference>
<dbReference type="PANTHER" id="PTHR31252">
    <property type="entry name" value="DUF4419 DOMAIN-CONTAINING PROTEIN"/>
    <property type="match status" value="1"/>
</dbReference>
<name>A0A814JV06_9BILA</name>
<proteinExistence type="predicted"/>
<evidence type="ECO:0000313" key="1">
    <source>
        <dbReference type="EMBL" id="CAF1040718.1"/>
    </source>
</evidence>
<sequence length="369" mass="42409">MAFVTVTACTLNERFHTIAIRADLPKIEQRYKIEEPKDLPQEDYWIGGVINYLTAGKWGSNIQHDRFKVQHIISNGPYTSSPGRHALFHAYLNAYNSHEDIVLSPDDIWLMITIYFAKYVNKNAEKLRSVFVNHEGKIKLTIEQYQEEPDWNAFLESLRTEIGKNVKNDIVSLLTANYSTTGKVESLLSCATIMNTFKNYFDYGLFMIMCGIRKVHFLGTLDDWLLLRQKTAQLQAFTTPNDEFSTYIQGLLPVLDQFIDTYQGKVDNEFWDKIFDVEHVGRGSGSWTKLSGWFLKLCYGLHTKESCNIDEVQLDAVVTPVEFESEYTNEKKMCYVAGGFHGVESRDGWHKPVMSLAIMDDLSTITNRI</sequence>
<reference evidence="1" key="1">
    <citation type="submission" date="2021-02" db="EMBL/GenBank/DDBJ databases">
        <authorList>
            <person name="Nowell W R."/>
        </authorList>
    </citation>
    <scope>NUCLEOTIDE SEQUENCE</scope>
</reference>
<organism evidence="1 4">
    <name type="scientific">Adineta steineri</name>
    <dbReference type="NCBI Taxonomy" id="433720"/>
    <lineage>
        <taxon>Eukaryota</taxon>
        <taxon>Metazoa</taxon>
        <taxon>Spiralia</taxon>
        <taxon>Gnathifera</taxon>
        <taxon>Rotifera</taxon>
        <taxon>Eurotatoria</taxon>
        <taxon>Bdelloidea</taxon>
        <taxon>Adinetida</taxon>
        <taxon>Adinetidae</taxon>
        <taxon>Adineta</taxon>
    </lineage>
</organism>
<evidence type="ECO:0000313" key="3">
    <source>
        <dbReference type="Proteomes" id="UP000663832"/>
    </source>
</evidence>
<evidence type="ECO:0000313" key="4">
    <source>
        <dbReference type="Proteomes" id="UP000663877"/>
    </source>
</evidence>
<dbReference type="EMBL" id="CAJNOM010000128">
    <property type="protein sequence ID" value="CAF1104015.1"/>
    <property type="molecule type" value="Genomic_DNA"/>
</dbReference>
<gene>
    <name evidence="1" type="ORF">BJG266_LOCUS18053</name>
    <name evidence="2" type="ORF">QVE165_LOCUS20461</name>
</gene>